<dbReference type="InterPro" id="IPR051342">
    <property type="entry name" value="PDZ_scaffold"/>
</dbReference>
<reference evidence="2" key="2">
    <citation type="journal article" date="2023" name="BMC Genomics">
        <title>Pest status, molecular evolution, and epigenetic factors derived from the genome assembly of Frankliniella fusca, a thysanopteran phytovirus vector.</title>
        <authorList>
            <person name="Catto M.A."/>
            <person name="Labadie P.E."/>
            <person name="Jacobson A.L."/>
            <person name="Kennedy G.G."/>
            <person name="Srinivasan R."/>
            <person name="Hunt B.G."/>
        </authorList>
    </citation>
    <scope>NUCLEOTIDE SEQUENCE</scope>
    <source>
        <strain evidence="2">PL_HMW_Pooled</strain>
    </source>
</reference>
<evidence type="ECO:0000259" key="1">
    <source>
        <dbReference type="PROSITE" id="PS50106"/>
    </source>
</evidence>
<dbReference type="SUPFAM" id="SSF50156">
    <property type="entry name" value="PDZ domain-like"/>
    <property type="match status" value="1"/>
</dbReference>
<dbReference type="PROSITE" id="PS50106">
    <property type="entry name" value="PDZ"/>
    <property type="match status" value="1"/>
</dbReference>
<accession>A0AAE1LVA1</accession>
<dbReference type="SMART" id="SM00228">
    <property type="entry name" value="PDZ"/>
    <property type="match status" value="1"/>
</dbReference>
<protein>
    <submittedName>
        <fullName evidence="2">Multiple PDZ domain protein</fullName>
    </submittedName>
</protein>
<evidence type="ECO:0000313" key="3">
    <source>
        <dbReference type="Proteomes" id="UP001219518"/>
    </source>
</evidence>
<gene>
    <name evidence="2" type="ORF">KUF71_017891</name>
</gene>
<reference evidence="2" key="1">
    <citation type="submission" date="2021-07" db="EMBL/GenBank/DDBJ databases">
        <authorList>
            <person name="Catto M.A."/>
            <person name="Jacobson A."/>
            <person name="Kennedy G."/>
            <person name="Labadie P."/>
            <person name="Hunt B.G."/>
            <person name="Srinivasan R."/>
        </authorList>
    </citation>
    <scope>NUCLEOTIDE SEQUENCE</scope>
    <source>
        <strain evidence="2">PL_HMW_Pooled</strain>
        <tissue evidence="2">Head</tissue>
    </source>
</reference>
<dbReference type="InterPro" id="IPR001478">
    <property type="entry name" value="PDZ"/>
</dbReference>
<dbReference type="PANTHER" id="PTHR19964">
    <property type="entry name" value="MULTIPLE PDZ DOMAIN PROTEIN"/>
    <property type="match status" value="1"/>
</dbReference>
<evidence type="ECO:0000313" key="2">
    <source>
        <dbReference type="EMBL" id="KAK3933303.1"/>
    </source>
</evidence>
<name>A0AAE1LVA1_9NEOP</name>
<proteinExistence type="predicted"/>
<dbReference type="Gene3D" id="2.30.42.10">
    <property type="match status" value="1"/>
</dbReference>
<sequence>MSRSGLMRTGDSGSSGDFYTLNCSSALGFAEQCAKKRVGYYNKEFVTTTNGHKIRKRYGPAVSMAGSGGSVELAVLERGNSGLGLSLAGHKDRARMAVLVCGLNPNGAAYKNGDIKVGDEILEVNGVVLQGRCHLNASAIIKGLPGPVFKVVLLRREAAVEELAVKPLTQFPVSLDDETPEERYKDFKGLRTVLIKKPCPVETSLSSLSPHPPQVSCSICTFLHAFFFLVKTGANRSGLQRNL</sequence>
<dbReference type="AlphaFoldDB" id="A0AAE1LVA1"/>
<dbReference type="PANTHER" id="PTHR19964:SF89">
    <property type="entry name" value="INACTIVATION-NO-AFTER-POTENTIAL D PROTEIN-LIKE PROTEIN"/>
    <property type="match status" value="1"/>
</dbReference>
<keyword evidence="3" id="KW-1185">Reference proteome</keyword>
<dbReference type="EMBL" id="JAHWGI010001444">
    <property type="protein sequence ID" value="KAK3933303.1"/>
    <property type="molecule type" value="Genomic_DNA"/>
</dbReference>
<comment type="caution">
    <text evidence="2">The sequence shown here is derived from an EMBL/GenBank/DDBJ whole genome shotgun (WGS) entry which is preliminary data.</text>
</comment>
<dbReference type="Proteomes" id="UP001219518">
    <property type="component" value="Unassembled WGS sequence"/>
</dbReference>
<organism evidence="2 3">
    <name type="scientific">Frankliniella fusca</name>
    <dbReference type="NCBI Taxonomy" id="407009"/>
    <lineage>
        <taxon>Eukaryota</taxon>
        <taxon>Metazoa</taxon>
        <taxon>Ecdysozoa</taxon>
        <taxon>Arthropoda</taxon>
        <taxon>Hexapoda</taxon>
        <taxon>Insecta</taxon>
        <taxon>Pterygota</taxon>
        <taxon>Neoptera</taxon>
        <taxon>Paraneoptera</taxon>
        <taxon>Thysanoptera</taxon>
        <taxon>Terebrantia</taxon>
        <taxon>Thripoidea</taxon>
        <taxon>Thripidae</taxon>
        <taxon>Frankliniella</taxon>
    </lineage>
</organism>
<dbReference type="CDD" id="cd06672">
    <property type="entry name" value="PDZ8_MUPP1-PDZ7_PATJ-PDZ2_INAD-like"/>
    <property type="match status" value="1"/>
</dbReference>
<feature type="domain" description="PDZ" evidence="1">
    <location>
        <begin position="70"/>
        <end position="156"/>
    </location>
</feature>
<dbReference type="InterPro" id="IPR036034">
    <property type="entry name" value="PDZ_sf"/>
</dbReference>
<dbReference type="Pfam" id="PF00595">
    <property type="entry name" value="PDZ"/>
    <property type="match status" value="1"/>
</dbReference>